<gene>
    <name evidence="1" type="ORF">JFY71_01240</name>
</gene>
<dbReference type="Proteomes" id="UP000595814">
    <property type="component" value="Chromosome"/>
</dbReference>
<proteinExistence type="predicted"/>
<evidence type="ECO:0000313" key="1">
    <source>
        <dbReference type="EMBL" id="QQK08189.1"/>
    </source>
</evidence>
<name>A0AC61MTN6_9FIRM</name>
<keyword evidence="2" id="KW-1185">Reference proteome</keyword>
<sequence length="231" mass="25700">MKYINLELRKYSYKPYIMANIGIFIATFLLTALLVAVQYMEAPSAEETLSSGLILTVIITIETVSYICLTAVMYSKFVLESYNYDNVFLTLAYPVNRGKIFFSKLILVNLSSIIGFLISTILIIVLFTLFNNTFNVMMDKLSVEILLSKTPMIILSIIFIISGGIISLLIGWLKKSTALLIVTSVIIGSIVSNLLGTESINLLFVFALIILICGLISTISMYNKIKSLEVE</sequence>
<organism evidence="1 2">
    <name type="scientific">Miniphocaeibacter halophilus</name>
    <dbReference type="NCBI Taxonomy" id="2931922"/>
    <lineage>
        <taxon>Bacteria</taxon>
        <taxon>Bacillati</taxon>
        <taxon>Bacillota</taxon>
        <taxon>Tissierellia</taxon>
        <taxon>Tissierellales</taxon>
        <taxon>Peptoniphilaceae</taxon>
        <taxon>Miniphocaeibacter</taxon>
    </lineage>
</organism>
<accession>A0AC61MTN6</accession>
<dbReference type="EMBL" id="CP066744">
    <property type="protein sequence ID" value="QQK08189.1"/>
    <property type="molecule type" value="Genomic_DNA"/>
</dbReference>
<reference evidence="1 2" key="1">
    <citation type="journal article" date="2022" name="Int. J. Syst. Evol. Microbiol.">
        <title>Miniphocaeibacter halophilus sp. nov., an ammonium-tolerant acetate-producing bacterium isolated from a biogas system.</title>
        <authorList>
            <person name="Schnurer A."/>
            <person name="Singh A."/>
            <person name="Bi S."/>
            <person name="Qiao W."/>
            <person name="Westerholm M."/>
        </authorList>
    </citation>
    <scope>NUCLEOTIDE SEQUENCE [LARGE SCALE GENOMIC DNA]</scope>
    <source>
        <strain evidence="1 2">AMB_01</strain>
    </source>
</reference>
<evidence type="ECO:0000313" key="2">
    <source>
        <dbReference type="Proteomes" id="UP000595814"/>
    </source>
</evidence>
<protein>
    <submittedName>
        <fullName evidence="1">Uncharacterized protein</fullName>
    </submittedName>
</protein>